<comment type="caution">
    <text evidence="1">The sequence shown here is derived from an EMBL/GenBank/DDBJ whole genome shotgun (WGS) entry which is preliminary data.</text>
</comment>
<protein>
    <submittedName>
        <fullName evidence="1">Uncharacterized protein</fullName>
    </submittedName>
</protein>
<dbReference type="EMBL" id="NQMN01000001">
    <property type="protein sequence ID" value="PAF55268.1"/>
    <property type="molecule type" value="Genomic_DNA"/>
</dbReference>
<dbReference type="RefSeq" id="WP_095279114.1">
    <property type="nucleotide sequence ID" value="NZ_FWXE01000001.1"/>
</dbReference>
<accession>A0ABX4H5Z0</accession>
<proteinExistence type="predicted"/>
<keyword evidence="2" id="KW-1185">Reference proteome</keyword>
<name>A0ABX4H5Z0_9BACT</name>
<gene>
    <name evidence="1" type="ORF">CJF60_01095</name>
</gene>
<sequence>MKQIKRSEFSNSDPKSKFNSIANANESENEILGYFSDYLSKNAYLKVLIVYGFRTKVKTSKVIYDHSNLLAAFVNFELYRHGIKADLVDINNYNDEALREIACEYDYLISLANYNYQSNRLTSKLFKKDNFNSFTWIEETLIKNPLLKVFLTEYHNKQKAEEFFKEKSEIQALLFYDLSKSEKDNINAELITKENVLKIIDCIVDEVA</sequence>
<organism evidence="1 2">
    <name type="scientific">Mycoplasmopsis agassizii</name>
    <dbReference type="NCBI Taxonomy" id="33922"/>
    <lineage>
        <taxon>Bacteria</taxon>
        <taxon>Bacillati</taxon>
        <taxon>Mycoplasmatota</taxon>
        <taxon>Mycoplasmoidales</taxon>
        <taxon>Metamycoplasmataceae</taxon>
        <taxon>Mycoplasmopsis</taxon>
    </lineage>
</organism>
<evidence type="ECO:0000313" key="2">
    <source>
        <dbReference type="Proteomes" id="UP000217033"/>
    </source>
</evidence>
<dbReference type="Proteomes" id="UP000217033">
    <property type="component" value="Unassembled WGS sequence"/>
</dbReference>
<reference evidence="1" key="1">
    <citation type="submission" date="2017-08" db="EMBL/GenBank/DDBJ databases">
        <authorList>
            <person name="Alvarez-Ponce D."/>
            <person name="Weitzman C.L."/>
            <person name="Tillett R.L."/>
            <person name="Sandmeier F.C."/>
            <person name="Tracy C.R."/>
        </authorList>
    </citation>
    <scope>NUCLEOTIDE SEQUENCE [LARGE SCALE GENOMIC DNA]</scope>
    <source>
        <strain evidence="1">PS6</strain>
    </source>
</reference>
<evidence type="ECO:0000313" key="1">
    <source>
        <dbReference type="EMBL" id="PAF55268.1"/>
    </source>
</evidence>